<protein>
    <submittedName>
        <fullName evidence="2">Uncharacterized protein</fullName>
    </submittedName>
</protein>
<proteinExistence type="predicted"/>
<reference evidence="2 3" key="1">
    <citation type="submission" date="2022-09" db="EMBL/GenBank/DDBJ databases">
        <authorList>
            <person name="Palmer J.M."/>
        </authorList>
    </citation>
    <scope>NUCLEOTIDE SEQUENCE [LARGE SCALE GENOMIC DNA]</scope>
    <source>
        <strain evidence="2 3">DSM 7382</strain>
    </source>
</reference>
<keyword evidence="3" id="KW-1185">Reference proteome</keyword>
<organism evidence="2 3">
    <name type="scientific">Cerrena zonata</name>
    <dbReference type="NCBI Taxonomy" id="2478898"/>
    <lineage>
        <taxon>Eukaryota</taxon>
        <taxon>Fungi</taxon>
        <taxon>Dikarya</taxon>
        <taxon>Basidiomycota</taxon>
        <taxon>Agaricomycotina</taxon>
        <taxon>Agaricomycetes</taxon>
        <taxon>Polyporales</taxon>
        <taxon>Cerrenaceae</taxon>
        <taxon>Cerrena</taxon>
    </lineage>
</organism>
<evidence type="ECO:0000313" key="3">
    <source>
        <dbReference type="Proteomes" id="UP001385951"/>
    </source>
</evidence>
<comment type="caution">
    <text evidence="2">The sequence shown here is derived from an EMBL/GenBank/DDBJ whole genome shotgun (WGS) entry which is preliminary data.</text>
</comment>
<feature type="region of interest" description="Disordered" evidence="1">
    <location>
        <begin position="52"/>
        <end position="109"/>
    </location>
</feature>
<dbReference type="AlphaFoldDB" id="A0AAW0FUH1"/>
<feature type="compositionally biased region" description="Acidic residues" evidence="1">
    <location>
        <begin position="61"/>
        <end position="87"/>
    </location>
</feature>
<evidence type="ECO:0000313" key="2">
    <source>
        <dbReference type="EMBL" id="KAK7684703.1"/>
    </source>
</evidence>
<name>A0AAW0FUH1_9APHY</name>
<sequence>MFDNFAFAAGGDSGSWILSKLEDVPSVSENKGLGVLEVTKIEWGVVGVNEKHDDESIASVDSDEDTGFESGSDAEDDDYESGMEDFDGSNPPDENRHPTLDLYPEVPPDQLQVNHRLPFFSYVLP</sequence>
<dbReference type="Proteomes" id="UP001385951">
    <property type="component" value="Unassembled WGS sequence"/>
</dbReference>
<evidence type="ECO:0000256" key="1">
    <source>
        <dbReference type="SAM" id="MobiDB-lite"/>
    </source>
</evidence>
<dbReference type="InterPro" id="IPR012985">
    <property type="entry name" value="Peptidase_S64_Ssy5"/>
</dbReference>
<accession>A0AAW0FUH1</accession>
<dbReference type="Pfam" id="PF08192">
    <property type="entry name" value="Peptidase_S64"/>
    <property type="match status" value="1"/>
</dbReference>
<gene>
    <name evidence="2" type="ORF">QCA50_012286</name>
</gene>
<dbReference type="EMBL" id="JASBNA010000024">
    <property type="protein sequence ID" value="KAK7684703.1"/>
    <property type="molecule type" value="Genomic_DNA"/>
</dbReference>